<name>L1L9G1_THEEQ</name>
<comment type="caution">
    <text evidence="2">The sequence shown here is derived from an EMBL/GenBank/DDBJ whole genome shotgun (WGS) entry which is preliminary data.</text>
</comment>
<gene>
    <name evidence="2" type="ORF">BEWA_017310</name>
</gene>
<protein>
    <submittedName>
        <fullName evidence="2">Uncharacterized protein</fullName>
    </submittedName>
</protein>
<dbReference type="RefSeq" id="XP_004831504.1">
    <property type="nucleotide sequence ID" value="XM_004831447.1"/>
</dbReference>
<accession>L1L9G1</accession>
<sequence length="202" mass="23089">MRDVYLYASIISLAIFAVATTITIIILANKPPRVQIATMPFLVLSKRSTGETTKKPDGIDDYIWSFYVTPPEVYLERHGFEDVLSFNLGIKIQNYNSNGVSVSVVQPRYDDYESHKYQFDPSIMAYRIDFNGRPIMSFSPQRISSFTVFWEDAKIPKLVEINGEFYSINGKKCINNECCEDLENLRTNEVQNAVADRSATKK</sequence>
<proteinExistence type="predicted"/>
<keyword evidence="1" id="KW-1133">Transmembrane helix</keyword>
<dbReference type="Proteomes" id="UP000031512">
    <property type="component" value="Unassembled WGS sequence"/>
</dbReference>
<dbReference type="EMBL" id="ACOU01000008">
    <property type="protein sequence ID" value="EKX72052.1"/>
    <property type="molecule type" value="Genomic_DNA"/>
</dbReference>
<dbReference type="AlphaFoldDB" id="L1L9G1"/>
<evidence type="ECO:0000313" key="3">
    <source>
        <dbReference type="Proteomes" id="UP000031512"/>
    </source>
</evidence>
<dbReference type="GeneID" id="15804893"/>
<keyword evidence="1" id="KW-0812">Transmembrane</keyword>
<evidence type="ECO:0000256" key="1">
    <source>
        <dbReference type="SAM" id="Phobius"/>
    </source>
</evidence>
<dbReference type="KEGG" id="beq:BEWA_017310"/>
<keyword evidence="1" id="KW-0472">Membrane</keyword>
<feature type="transmembrane region" description="Helical" evidence="1">
    <location>
        <begin position="6"/>
        <end position="28"/>
    </location>
</feature>
<keyword evidence="3" id="KW-1185">Reference proteome</keyword>
<reference evidence="2 3" key="1">
    <citation type="journal article" date="2012" name="BMC Genomics">
        <title>Comparative genomic analysis and phylogenetic position of Theileria equi.</title>
        <authorList>
            <person name="Kappmeyer L.S."/>
            <person name="Thiagarajan M."/>
            <person name="Herndon D.R."/>
            <person name="Ramsay J.D."/>
            <person name="Caler E."/>
            <person name="Djikeng A."/>
            <person name="Gillespie J.J."/>
            <person name="Lau A.O."/>
            <person name="Roalson E.H."/>
            <person name="Silva J.C."/>
            <person name="Silva M.G."/>
            <person name="Suarez C.E."/>
            <person name="Ueti M.W."/>
            <person name="Nene V.M."/>
            <person name="Mealey R.H."/>
            <person name="Knowles D.P."/>
            <person name="Brayton K.A."/>
        </authorList>
    </citation>
    <scope>NUCLEOTIDE SEQUENCE [LARGE SCALE GENOMIC DNA]</scope>
    <source>
        <strain evidence="2 3">WA</strain>
    </source>
</reference>
<dbReference type="VEuPathDB" id="PiroplasmaDB:BEWA_017310"/>
<evidence type="ECO:0000313" key="2">
    <source>
        <dbReference type="EMBL" id="EKX72052.1"/>
    </source>
</evidence>
<organism evidence="2 3">
    <name type="scientific">Theileria equi strain WA</name>
    <dbReference type="NCBI Taxonomy" id="1537102"/>
    <lineage>
        <taxon>Eukaryota</taxon>
        <taxon>Sar</taxon>
        <taxon>Alveolata</taxon>
        <taxon>Apicomplexa</taxon>
        <taxon>Aconoidasida</taxon>
        <taxon>Piroplasmida</taxon>
        <taxon>Theileriidae</taxon>
        <taxon>Theileria</taxon>
    </lineage>
</organism>